<protein>
    <submittedName>
        <fullName evidence="1">Uncharacterized protein</fullName>
    </submittedName>
</protein>
<name>A0A6A5S800_9PLEO</name>
<organism evidence="1 2">
    <name type="scientific">Clathrospora elynae</name>
    <dbReference type="NCBI Taxonomy" id="706981"/>
    <lineage>
        <taxon>Eukaryota</taxon>
        <taxon>Fungi</taxon>
        <taxon>Dikarya</taxon>
        <taxon>Ascomycota</taxon>
        <taxon>Pezizomycotina</taxon>
        <taxon>Dothideomycetes</taxon>
        <taxon>Pleosporomycetidae</taxon>
        <taxon>Pleosporales</taxon>
        <taxon>Diademaceae</taxon>
        <taxon>Clathrospora</taxon>
    </lineage>
</organism>
<accession>A0A6A5S800</accession>
<keyword evidence="2" id="KW-1185">Reference proteome</keyword>
<proteinExistence type="predicted"/>
<dbReference type="EMBL" id="ML976444">
    <property type="protein sequence ID" value="KAF1934596.1"/>
    <property type="molecule type" value="Genomic_DNA"/>
</dbReference>
<dbReference type="Proteomes" id="UP000800038">
    <property type="component" value="Unassembled WGS sequence"/>
</dbReference>
<reference evidence="1" key="1">
    <citation type="journal article" date="2020" name="Stud. Mycol.">
        <title>101 Dothideomycetes genomes: a test case for predicting lifestyles and emergence of pathogens.</title>
        <authorList>
            <person name="Haridas S."/>
            <person name="Albert R."/>
            <person name="Binder M."/>
            <person name="Bloem J."/>
            <person name="Labutti K."/>
            <person name="Salamov A."/>
            <person name="Andreopoulos B."/>
            <person name="Baker S."/>
            <person name="Barry K."/>
            <person name="Bills G."/>
            <person name="Bluhm B."/>
            <person name="Cannon C."/>
            <person name="Castanera R."/>
            <person name="Culley D."/>
            <person name="Daum C."/>
            <person name="Ezra D."/>
            <person name="Gonzalez J."/>
            <person name="Henrissat B."/>
            <person name="Kuo A."/>
            <person name="Liang C."/>
            <person name="Lipzen A."/>
            <person name="Lutzoni F."/>
            <person name="Magnuson J."/>
            <person name="Mondo S."/>
            <person name="Nolan M."/>
            <person name="Ohm R."/>
            <person name="Pangilinan J."/>
            <person name="Park H.-J."/>
            <person name="Ramirez L."/>
            <person name="Alfaro M."/>
            <person name="Sun H."/>
            <person name="Tritt A."/>
            <person name="Yoshinaga Y."/>
            <person name="Zwiers L.-H."/>
            <person name="Turgeon B."/>
            <person name="Goodwin S."/>
            <person name="Spatafora J."/>
            <person name="Crous P."/>
            <person name="Grigoriev I."/>
        </authorList>
    </citation>
    <scope>NUCLEOTIDE SEQUENCE</scope>
    <source>
        <strain evidence="1">CBS 161.51</strain>
    </source>
</reference>
<evidence type="ECO:0000313" key="2">
    <source>
        <dbReference type="Proteomes" id="UP000800038"/>
    </source>
</evidence>
<gene>
    <name evidence="1" type="ORF">EJ02DRAFT_363354</name>
</gene>
<dbReference type="OrthoDB" id="3694481at2759"/>
<evidence type="ECO:0000313" key="1">
    <source>
        <dbReference type="EMBL" id="KAF1934596.1"/>
    </source>
</evidence>
<dbReference type="AlphaFoldDB" id="A0A6A5S800"/>
<sequence>MKSSGALLNIAVAASSSPLVVVGVSSATLLAVAVSGSGAKTSSAAPKSSSAVAVPVSSIKASSASVKPTVTLPPSSSIASVTPMPSTFSIPNQGTGSLALNDLPAMPAVIDKSFSGVLGAAYGLMSGTCNAQYSCSITIAGSIQSLLVDGGNYTAKSTLSAWCDGGHCYGSANPTATATAPFMITCDTTSGTNACSGTISGIVTAIFTNGKQIEAWGWLTPSAYCQAGVCTGSITALGDPMY</sequence>